<protein>
    <submittedName>
        <fullName evidence="5">Clavaminate synthase-like protein</fullName>
    </submittedName>
</protein>
<dbReference type="STRING" id="1043002.A0A074XKQ6"/>
<dbReference type="SUPFAM" id="SSF51197">
    <property type="entry name" value="Clavaminate synthase-like"/>
    <property type="match status" value="1"/>
</dbReference>
<evidence type="ECO:0000259" key="4">
    <source>
        <dbReference type="PROSITE" id="PS51471"/>
    </source>
</evidence>
<feature type="domain" description="Fe2OG dioxygenase" evidence="4">
    <location>
        <begin position="246"/>
        <end position="350"/>
    </location>
</feature>
<dbReference type="AlphaFoldDB" id="A0A074XKQ6"/>
<feature type="compositionally biased region" description="Basic and acidic residues" evidence="3">
    <location>
        <begin position="77"/>
        <end position="94"/>
    </location>
</feature>
<keyword evidence="2" id="KW-0479">Metal-binding</keyword>
<proteinExistence type="inferred from homology"/>
<dbReference type="EMBL" id="KL584979">
    <property type="protein sequence ID" value="KEQ86090.1"/>
    <property type="molecule type" value="Genomic_DNA"/>
</dbReference>
<reference evidence="5 6" key="1">
    <citation type="journal article" date="2014" name="BMC Genomics">
        <title>Genome sequencing of four Aureobasidium pullulans varieties: biotechnological potential, stress tolerance, and description of new species.</title>
        <authorList>
            <person name="Gostin Ar C."/>
            <person name="Ohm R.A."/>
            <person name="Kogej T."/>
            <person name="Sonjak S."/>
            <person name="Turk M."/>
            <person name="Zajc J."/>
            <person name="Zalar P."/>
            <person name="Grube M."/>
            <person name="Sun H."/>
            <person name="Han J."/>
            <person name="Sharma A."/>
            <person name="Chiniquy J."/>
            <person name="Ngan C.Y."/>
            <person name="Lipzen A."/>
            <person name="Barry K."/>
            <person name="Grigoriev I.V."/>
            <person name="Gunde-Cimerman N."/>
        </authorList>
    </citation>
    <scope>NUCLEOTIDE SEQUENCE [LARGE SCALE GENOMIC DNA]</scope>
    <source>
        <strain evidence="5 6">EXF-150</strain>
    </source>
</reference>
<dbReference type="InterPro" id="IPR005123">
    <property type="entry name" value="Oxoglu/Fe-dep_dioxygenase_dom"/>
</dbReference>
<organism evidence="5 6">
    <name type="scientific">Aureobasidium pullulans EXF-150</name>
    <dbReference type="NCBI Taxonomy" id="1043002"/>
    <lineage>
        <taxon>Eukaryota</taxon>
        <taxon>Fungi</taxon>
        <taxon>Dikarya</taxon>
        <taxon>Ascomycota</taxon>
        <taxon>Pezizomycotina</taxon>
        <taxon>Dothideomycetes</taxon>
        <taxon>Dothideomycetidae</taxon>
        <taxon>Dothideales</taxon>
        <taxon>Saccotheciaceae</taxon>
        <taxon>Aureobasidium</taxon>
    </lineage>
</organism>
<gene>
    <name evidence="5" type="ORF">M438DRAFT_270248</name>
</gene>
<evidence type="ECO:0000256" key="2">
    <source>
        <dbReference type="RuleBase" id="RU003682"/>
    </source>
</evidence>
<keyword evidence="2" id="KW-0408">Iron</keyword>
<dbReference type="GO" id="GO:0046872">
    <property type="term" value="F:metal ion binding"/>
    <property type="evidence" value="ECO:0007669"/>
    <property type="project" value="UniProtKB-KW"/>
</dbReference>
<dbReference type="Pfam" id="PF03171">
    <property type="entry name" value="2OG-FeII_Oxy"/>
    <property type="match status" value="1"/>
</dbReference>
<evidence type="ECO:0000313" key="6">
    <source>
        <dbReference type="Proteomes" id="UP000030706"/>
    </source>
</evidence>
<dbReference type="Gene3D" id="2.60.120.330">
    <property type="entry name" value="B-lactam Antibiotic, Isopenicillin N Synthase, Chain"/>
    <property type="match status" value="1"/>
</dbReference>
<dbReference type="PROSITE" id="PS51471">
    <property type="entry name" value="FE2OG_OXY"/>
    <property type="match status" value="1"/>
</dbReference>
<evidence type="ECO:0000256" key="1">
    <source>
        <dbReference type="ARBA" id="ARBA00008056"/>
    </source>
</evidence>
<evidence type="ECO:0000313" key="5">
    <source>
        <dbReference type="EMBL" id="KEQ86090.1"/>
    </source>
</evidence>
<evidence type="ECO:0000256" key="3">
    <source>
        <dbReference type="SAM" id="MobiDB-lite"/>
    </source>
</evidence>
<dbReference type="InterPro" id="IPR050231">
    <property type="entry name" value="Iron_ascorbate_oxido_reductase"/>
</dbReference>
<comment type="similarity">
    <text evidence="1 2">Belongs to the iron/ascorbate-dependent oxidoreductase family.</text>
</comment>
<dbReference type="Proteomes" id="UP000030706">
    <property type="component" value="Unassembled WGS sequence"/>
</dbReference>
<dbReference type="InterPro" id="IPR044861">
    <property type="entry name" value="IPNS-like_FE2OG_OXY"/>
</dbReference>
<dbReference type="HOGENOM" id="CLU_010119_4_0_1"/>
<dbReference type="GeneID" id="40742677"/>
<dbReference type="GO" id="GO:0016491">
    <property type="term" value="F:oxidoreductase activity"/>
    <property type="evidence" value="ECO:0007669"/>
    <property type="project" value="UniProtKB-KW"/>
</dbReference>
<keyword evidence="6" id="KW-1185">Reference proteome</keyword>
<dbReference type="OrthoDB" id="288590at2759"/>
<keyword evidence="2" id="KW-0560">Oxidoreductase</keyword>
<dbReference type="PANTHER" id="PTHR47990">
    <property type="entry name" value="2-OXOGLUTARATE (2OG) AND FE(II)-DEPENDENT OXYGENASE SUPERFAMILY PROTEIN-RELATED"/>
    <property type="match status" value="1"/>
</dbReference>
<dbReference type="RefSeq" id="XP_029762277.1">
    <property type="nucleotide sequence ID" value="XM_029900371.1"/>
</dbReference>
<name>A0A074XKQ6_AURPU</name>
<feature type="region of interest" description="Disordered" evidence="3">
    <location>
        <begin position="71"/>
        <end position="105"/>
    </location>
</feature>
<accession>A0A074XKQ6</accession>
<sequence>MSVHRSAEQLEADLNFHDLPPFPGDVATAPLLRVRLSKLINGDGEETNKLWEACCKLGFFYLDLRDAPSTEVGNFEPTERKRQTENDNTKHNRADSAGSNNDYDVQSKAGRTMEFNVNVDGEQLLNDAEDLFKVGQGVFDLPVEEKVKYDLKDHGSYFGYKGYGEGVIDAQGTKDRNEFYNVSKDDILEILDPLPAPEVLSPHRGLLGSFIRNSHALVDLLLGLLNSRLGLPHDKLPSLHRLDSKSGDQVRWVHAPPQPTDDRRTALGQHTDFGSVTILFNRLGGLQVLPPNSDEWCYVKPLRGHAVINLGDAMVKFTAGVLRSNTHRVVNPPGDQAGHTRMSLVYFARPADDVILKVLNGSALIDEQRRQNPDNFDEEEITSKEWILRRALGRRQGGDWSKSGGTENGRVGR</sequence>
<dbReference type="InterPro" id="IPR027443">
    <property type="entry name" value="IPNS-like_sf"/>
</dbReference>